<evidence type="ECO:0000313" key="2">
    <source>
        <dbReference type="Proteomes" id="UP000192746"/>
    </source>
</evidence>
<dbReference type="AlphaFoldDB" id="A0A1Y1SYE4"/>
<comment type="caution">
    <text evidence="1">The sequence shown here is derived from an EMBL/GenBank/DDBJ whole genome shotgun (WGS) entry which is preliminary data.</text>
</comment>
<proteinExistence type="predicted"/>
<reference evidence="1 2" key="1">
    <citation type="submission" date="2013-04" db="EMBL/GenBank/DDBJ databases">
        <title>Zunongwangia sp. 22II14-10F7 Genome Sequencing.</title>
        <authorList>
            <person name="Lai Q."/>
            <person name="Shao Z."/>
        </authorList>
    </citation>
    <scope>NUCLEOTIDE SEQUENCE [LARGE SCALE GENOMIC DNA]</scope>
    <source>
        <strain evidence="1 2">22II14-10F7</strain>
    </source>
</reference>
<keyword evidence="2" id="KW-1185">Reference proteome</keyword>
<dbReference type="EMBL" id="ARYN01000025">
    <property type="protein sequence ID" value="ORL43779.1"/>
    <property type="molecule type" value="Genomic_DNA"/>
</dbReference>
<dbReference type="OrthoDB" id="1274452at2"/>
<dbReference type="Proteomes" id="UP000192746">
    <property type="component" value="Unassembled WGS sequence"/>
</dbReference>
<gene>
    <name evidence="1" type="ORF">IIF7_19044</name>
</gene>
<accession>A0A1Y1SYE4</accession>
<protein>
    <submittedName>
        <fullName evidence="1">Uncharacterized protein</fullName>
    </submittedName>
</protein>
<dbReference type="RefSeq" id="WP_084843273.1">
    <property type="nucleotide sequence ID" value="NZ_ARYN01000025.1"/>
</dbReference>
<dbReference type="STRING" id="1185767.IIF7_19044"/>
<name>A0A1Y1SYE4_9FLAO</name>
<organism evidence="1 2">
    <name type="scientific">Zunongwangia atlantica 22II14-10F7</name>
    <dbReference type="NCBI Taxonomy" id="1185767"/>
    <lineage>
        <taxon>Bacteria</taxon>
        <taxon>Pseudomonadati</taxon>
        <taxon>Bacteroidota</taxon>
        <taxon>Flavobacteriia</taxon>
        <taxon>Flavobacteriales</taxon>
        <taxon>Flavobacteriaceae</taxon>
        <taxon>Zunongwangia</taxon>
    </lineage>
</organism>
<sequence>MSVPKTEWDQEIKYFLETYFEVVESPIDADEETEKHSISSITGKIKKVLPGQYIYEDDVYEILLDLGFKMFAYDIPALLDKETQEEISPAYTDYAYFMKRKTAAI</sequence>
<evidence type="ECO:0000313" key="1">
    <source>
        <dbReference type="EMBL" id="ORL43779.1"/>
    </source>
</evidence>